<dbReference type="InterPro" id="IPR045755">
    <property type="entry name" value="FtsL-like"/>
</dbReference>
<gene>
    <name evidence="3" type="ORF">EJ73_00820</name>
</gene>
<name>A0A318HX06_9BACT</name>
<proteinExistence type="predicted"/>
<reference evidence="3 4" key="1">
    <citation type="submission" date="2018-05" db="EMBL/GenBank/DDBJ databases">
        <title>Genomic Encyclopedia of Type Strains, Phase I: the one thousand microbial genomes (KMG-I) project.</title>
        <authorList>
            <person name="Kyrpides N."/>
        </authorList>
    </citation>
    <scope>NUCLEOTIDE SEQUENCE [LARGE SCALE GENOMIC DNA]</scope>
    <source>
        <strain evidence="3 4">DSM 15611</strain>
    </source>
</reference>
<feature type="region of interest" description="Disordered" evidence="1">
    <location>
        <begin position="1"/>
        <end position="81"/>
    </location>
</feature>
<evidence type="ECO:0000256" key="2">
    <source>
        <dbReference type="SAM" id="Phobius"/>
    </source>
</evidence>
<protein>
    <recommendedName>
        <fullName evidence="5">Cell division protein FtsL</fullName>
    </recommendedName>
</protein>
<dbReference type="AlphaFoldDB" id="A0A318HX06"/>
<feature type="transmembrane region" description="Helical" evidence="2">
    <location>
        <begin position="123"/>
        <end position="141"/>
    </location>
</feature>
<keyword evidence="2" id="KW-0472">Membrane</keyword>
<feature type="compositionally biased region" description="Acidic residues" evidence="1">
    <location>
        <begin position="72"/>
        <end position="81"/>
    </location>
</feature>
<dbReference type="OrthoDB" id="1082825at2"/>
<comment type="caution">
    <text evidence="3">The sequence shown here is derived from an EMBL/GenBank/DDBJ whole genome shotgun (WGS) entry which is preliminary data.</text>
</comment>
<sequence>MNDKDKDTSETNWQSQKDEENNGIDPVETLKNIAKRESEAAKKAVAEGEKRPNEDEKLKNDNKTNETNEPQNSEEDDDDDLPTLKEAIMEQATETDAPLTANLTFMKIIGGDIFNTSTIRKQVWLFLLITLFIFVYIANRYSCQQYLIEIDQLTKELQDAKYKSLSSNSQITEKSRESQVLQLLKASNDTTLHMPEQPPYIINVPEE</sequence>
<dbReference type="EMBL" id="QJJX01000007">
    <property type="protein sequence ID" value="PXX23155.1"/>
    <property type="molecule type" value="Genomic_DNA"/>
</dbReference>
<keyword evidence="2" id="KW-1133">Transmembrane helix</keyword>
<evidence type="ECO:0000256" key="1">
    <source>
        <dbReference type="SAM" id="MobiDB-lite"/>
    </source>
</evidence>
<dbReference type="Pfam" id="PF19579">
    <property type="entry name" value="FtsL_2"/>
    <property type="match status" value="1"/>
</dbReference>
<accession>A0A318HX06</accession>
<keyword evidence="4" id="KW-1185">Reference proteome</keyword>
<evidence type="ECO:0008006" key="5">
    <source>
        <dbReference type="Google" id="ProtNLM"/>
    </source>
</evidence>
<evidence type="ECO:0000313" key="4">
    <source>
        <dbReference type="Proteomes" id="UP000248314"/>
    </source>
</evidence>
<evidence type="ECO:0000313" key="3">
    <source>
        <dbReference type="EMBL" id="PXX23155.1"/>
    </source>
</evidence>
<feature type="compositionally biased region" description="Basic and acidic residues" evidence="1">
    <location>
        <begin position="34"/>
        <end position="66"/>
    </location>
</feature>
<organism evidence="3 4">
    <name type="scientific">Hoylesella shahii DSM 15611 = JCM 12083</name>
    <dbReference type="NCBI Taxonomy" id="1122991"/>
    <lineage>
        <taxon>Bacteria</taxon>
        <taxon>Pseudomonadati</taxon>
        <taxon>Bacteroidota</taxon>
        <taxon>Bacteroidia</taxon>
        <taxon>Bacteroidales</taxon>
        <taxon>Prevotellaceae</taxon>
        <taxon>Hoylesella</taxon>
    </lineage>
</organism>
<dbReference type="RefSeq" id="WP_025815617.1">
    <property type="nucleotide sequence ID" value="NZ_BAIZ01000007.1"/>
</dbReference>
<dbReference type="Proteomes" id="UP000248314">
    <property type="component" value="Unassembled WGS sequence"/>
</dbReference>
<dbReference type="STRING" id="1122991.GCA_000613445_02543"/>
<keyword evidence="2" id="KW-0812">Transmembrane</keyword>